<dbReference type="VEuPathDB" id="FungiDB:MUCCIDRAFT_104247"/>
<evidence type="ECO:0000256" key="4">
    <source>
        <dbReference type="SAM" id="Phobius"/>
    </source>
</evidence>
<gene>
    <name evidence="6" type="ORF">MUCCIDRAFT_104247</name>
</gene>
<dbReference type="PANTHER" id="PTHR46093:SF18">
    <property type="entry name" value="FIBRONECTIN TYPE-III DOMAIN-CONTAINING PROTEIN"/>
    <property type="match status" value="1"/>
</dbReference>
<keyword evidence="2" id="KW-0677">Repeat</keyword>
<evidence type="ECO:0000256" key="1">
    <source>
        <dbReference type="ARBA" id="ARBA00022441"/>
    </source>
</evidence>
<evidence type="ECO:0000256" key="3">
    <source>
        <dbReference type="SAM" id="MobiDB-lite"/>
    </source>
</evidence>
<feature type="signal peptide" evidence="5">
    <location>
        <begin position="1"/>
        <end position="20"/>
    </location>
</feature>
<dbReference type="SUPFAM" id="SSF117281">
    <property type="entry name" value="Kelch motif"/>
    <property type="match status" value="1"/>
</dbReference>
<feature type="region of interest" description="Disordered" evidence="3">
    <location>
        <begin position="399"/>
        <end position="433"/>
    </location>
</feature>
<keyword evidence="1" id="KW-0880">Kelch repeat</keyword>
<name>A0A162ZR21_MUCCL</name>
<evidence type="ECO:0000313" key="7">
    <source>
        <dbReference type="Proteomes" id="UP000077051"/>
    </source>
</evidence>
<keyword evidence="7" id="KW-1185">Reference proteome</keyword>
<sequence length="591" mass="65058">MLRLQSVLLVLFVFTSSTFAQIPARARSCCGLMNGKIYCYGGDMYSTTTKYAPSNSMNVLDLTNKSGTLATDLQNMWQPVSYNINNVDLTSRTDAQCVILEGEKQMLINGGYDSVRPGKLVNLNIAYNADSNQWDALPDYTEPPYGKRQIYYGSATNIPGQGVAFYGGYEEHINASWSIPANGNLSVMNFGNPPTSRFVGYSQVAMFQPNNQTTPWRTLVPLQEGWLQNELTAGQTSFFDPASNEIYFLGGGYRKNNPTEATYIPRAFDYMTVVNVNNSRWRKLRPTGDLPVPNRVYTTATLLPSTNRHVLLFGGEIADANVCLEYCFTLNLDTNTWKKHVIAAPSVTILQRSRHSAVLVNNDTLFIMWGRDSNNAGVNSILILNVSNPDNIVLSSKYVDPNAPNASQDAIGNTETNDDGSSSDNGTGGNGHTGMSTGAKAGIAVACIVAAILGAASIWFCLRNRKNKKTIRNQQRELVAQQQLQDEHESTTPMEVDWDRIESKYTEMPPTYTIQNHTNVINGAHRMGSPTTFNTETLVNTTDSTPLHAVPPDAIEPQNPHAIESDSNNVQSSLHLMNRTIKPDGFVRSSS</sequence>
<evidence type="ECO:0000313" key="6">
    <source>
        <dbReference type="EMBL" id="OAD07327.1"/>
    </source>
</evidence>
<dbReference type="AlphaFoldDB" id="A0A162ZR21"/>
<reference evidence="6 7" key="1">
    <citation type="submission" date="2015-06" db="EMBL/GenBank/DDBJ databases">
        <title>Expansion of signal transduction pathways in fungi by whole-genome duplication.</title>
        <authorList>
            <consortium name="DOE Joint Genome Institute"/>
            <person name="Corrochano L.M."/>
            <person name="Kuo A."/>
            <person name="Marcet-Houben M."/>
            <person name="Polaino S."/>
            <person name="Salamov A."/>
            <person name="Villalobos J.M."/>
            <person name="Alvarez M.I."/>
            <person name="Avalos J."/>
            <person name="Benito E.P."/>
            <person name="Benoit I."/>
            <person name="Burger G."/>
            <person name="Camino L.P."/>
            <person name="Canovas D."/>
            <person name="Cerda-Olmedo E."/>
            <person name="Cheng J.-F."/>
            <person name="Dominguez A."/>
            <person name="Elias M."/>
            <person name="Eslava A.P."/>
            <person name="Glaser F."/>
            <person name="Grimwood J."/>
            <person name="Gutierrez G."/>
            <person name="Heitman J."/>
            <person name="Henrissat B."/>
            <person name="Iturriaga E.A."/>
            <person name="Lang B.F."/>
            <person name="Lavin J.L."/>
            <person name="Lee S."/>
            <person name="Li W."/>
            <person name="Lindquist E."/>
            <person name="Lopez-Garcia S."/>
            <person name="Luque E.M."/>
            <person name="Marcos A.T."/>
            <person name="Martin J."/>
            <person name="Mccluskey K."/>
            <person name="Medina H.R."/>
            <person name="Miralles-Duran A."/>
            <person name="Miyazaki A."/>
            <person name="Munoz-Torres E."/>
            <person name="Oguiza J.A."/>
            <person name="Ohm R."/>
            <person name="Olmedo M."/>
            <person name="Orejas M."/>
            <person name="Ortiz-Castellanos L."/>
            <person name="Pisabarro A.G."/>
            <person name="Rodriguez-Romero J."/>
            <person name="Ruiz-Herrera J."/>
            <person name="Ruiz-Vazquez R."/>
            <person name="Sanz C."/>
            <person name="Schackwitz W."/>
            <person name="Schmutz J."/>
            <person name="Shahriari M."/>
            <person name="Shelest E."/>
            <person name="Silva-Franco F."/>
            <person name="Soanes D."/>
            <person name="Syed K."/>
            <person name="Tagua V.G."/>
            <person name="Talbot N.J."/>
            <person name="Thon M."/>
            <person name="De Vries R.P."/>
            <person name="Wiebenga A."/>
            <person name="Yadav J.S."/>
            <person name="Braun E.L."/>
            <person name="Baker S."/>
            <person name="Garre V."/>
            <person name="Horwitz B."/>
            <person name="Torres-Martinez S."/>
            <person name="Idnurm A."/>
            <person name="Herrera-Estrella A."/>
            <person name="Gabaldon T."/>
            <person name="Grigoriev I.V."/>
        </authorList>
    </citation>
    <scope>NUCLEOTIDE SEQUENCE [LARGE SCALE GENOMIC DNA]</scope>
    <source>
        <strain evidence="6 7">CBS 277.49</strain>
    </source>
</reference>
<keyword evidence="4" id="KW-1133">Transmembrane helix</keyword>
<keyword evidence="5" id="KW-0732">Signal</keyword>
<dbReference type="EMBL" id="AMYB01000001">
    <property type="protein sequence ID" value="OAD07327.1"/>
    <property type="molecule type" value="Genomic_DNA"/>
</dbReference>
<dbReference type="Gene3D" id="2.120.10.80">
    <property type="entry name" value="Kelch-type beta propeller"/>
    <property type="match status" value="2"/>
</dbReference>
<dbReference type="Pfam" id="PF24681">
    <property type="entry name" value="Kelch_KLHDC2_KLHL20_DRC7"/>
    <property type="match status" value="1"/>
</dbReference>
<dbReference type="OrthoDB" id="2363417at2759"/>
<feature type="compositionally biased region" description="Low complexity" evidence="3">
    <location>
        <begin position="413"/>
        <end position="425"/>
    </location>
</feature>
<dbReference type="STRING" id="747725.A0A162ZR21"/>
<evidence type="ECO:0000256" key="5">
    <source>
        <dbReference type="SAM" id="SignalP"/>
    </source>
</evidence>
<organism evidence="6 7">
    <name type="scientific">Mucor lusitanicus CBS 277.49</name>
    <dbReference type="NCBI Taxonomy" id="747725"/>
    <lineage>
        <taxon>Eukaryota</taxon>
        <taxon>Fungi</taxon>
        <taxon>Fungi incertae sedis</taxon>
        <taxon>Mucoromycota</taxon>
        <taxon>Mucoromycotina</taxon>
        <taxon>Mucoromycetes</taxon>
        <taxon>Mucorales</taxon>
        <taxon>Mucorineae</taxon>
        <taxon>Mucoraceae</taxon>
        <taxon>Mucor</taxon>
    </lineage>
</organism>
<feature type="chain" id="PRO_5007841516" description="Galactose oxidase" evidence="5">
    <location>
        <begin position="21"/>
        <end position="591"/>
    </location>
</feature>
<evidence type="ECO:0000256" key="2">
    <source>
        <dbReference type="ARBA" id="ARBA00022737"/>
    </source>
</evidence>
<accession>A0A162ZR21</accession>
<keyword evidence="4" id="KW-0472">Membrane</keyword>
<proteinExistence type="predicted"/>
<evidence type="ECO:0008006" key="8">
    <source>
        <dbReference type="Google" id="ProtNLM"/>
    </source>
</evidence>
<dbReference type="Proteomes" id="UP000077051">
    <property type="component" value="Unassembled WGS sequence"/>
</dbReference>
<feature type="transmembrane region" description="Helical" evidence="4">
    <location>
        <begin position="441"/>
        <end position="462"/>
    </location>
</feature>
<keyword evidence="4" id="KW-0812">Transmembrane</keyword>
<comment type="caution">
    <text evidence="6">The sequence shown here is derived from an EMBL/GenBank/DDBJ whole genome shotgun (WGS) entry which is preliminary data.</text>
</comment>
<dbReference type="PANTHER" id="PTHR46093">
    <property type="entry name" value="ACYL-COA-BINDING DOMAIN-CONTAINING PROTEIN 5"/>
    <property type="match status" value="1"/>
</dbReference>
<dbReference type="InterPro" id="IPR015915">
    <property type="entry name" value="Kelch-typ_b-propeller"/>
</dbReference>
<protein>
    <recommendedName>
        <fullName evidence="8">Galactose oxidase</fullName>
    </recommendedName>
</protein>